<dbReference type="EMBL" id="JAAPAO010000884">
    <property type="protein sequence ID" value="KAF4652787.1"/>
    <property type="molecule type" value="Genomic_DNA"/>
</dbReference>
<gene>
    <name evidence="3" type="ORF">FOL47_010854</name>
</gene>
<keyword evidence="4" id="KW-1185">Reference proteome</keyword>
<feature type="compositionally biased region" description="Polar residues" evidence="1">
    <location>
        <begin position="533"/>
        <end position="552"/>
    </location>
</feature>
<keyword evidence="2" id="KW-0732">Signal</keyword>
<feature type="compositionally biased region" description="Basic and acidic residues" evidence="1">
    <location>
        <begin position="553"/>
        <end position="564"/>
    </location>
</feature>
<evidence type="ECO:0000313" key="4">
    <source>
        <dbReference type="Proteomes" id="UP000591131"/>
    </source>
</evidence>
<comment type="caution">
    <text evidence="3">The sequence shown here is derived from an EMBL/GenBank/DDBJ whole genome shotgun (WGS) entry which is preliminary data.</text>
</comment>
<feature type="region of interest" description="Disordered" evidence="1">
    <location>
        <begin position="476"/>
        <end position="564"/>
    </location>
</feature>
<accession>A0A7J6L0T9</accession>
<proteinExistence type="predicted"/>
<feature type="chain" id="PRO_5029624761" evidence="2">
    <location>
        <begin position="16"/>
        <end position="604"/>
    </location>
</feature>
<sequence>MILANLLVCIHSSVGESTGGISDGMYYGNVGNGKLSSVSLVIGADNEASFNFFLSGETSPIVTPVHQMQDDGHGCLQYSQGKLYDRRQLNSAFRELTLKLGQGAVPGWEDVRVCPGKGPGLVLRMNGITVNLTKRTDDMSVPTGSQHRREAVPVVDSSTVANTAGGKRIPRDFGRAEGPQPKLTDARKTKLGASIPPKGFYQSIGPVLCFMMVSLEIQHDNMLKMYFSVKGGMTVIGPYRTQHSILTGCLEYDYSDISKYRKVAWKYRSMNKDNPTECRVHAVSVKVCWNSHMTLWLEGASYIMQHRAKPIDNDRKRPAPDESIVISAKRKFQLANPTALSTEVKALRPTNRYNNVDPISGFSQVSMYEWQALSVYAFYFWPNPTSDDTRSEPVRIGPCPMVAESAHGLLRFNIAGGSFLTSQFALLSKSLRGMEPINPEQVAVLSTPSSEKKLIIRGVAYRFRCISDGHTASEAPKTLIPVKSPLHQKLAGNTRGSTKASDPPIPRQTGTLVVEGEGSSKELAPLVPPEVSDTLQLSKAASGSQDTYSEQQPAREFHETNEAPDILRDLPDELLDIYDNDSPNNLPNLPDELLNFDAKWLMAP</sequence>
<evidence type="ECO:0000256" key="1">
    <source>
        <dbReference type="SAM" id="MobiDB-lite"/>
    </source>
</evidence>
<feature type="region of interest" description="Disordered" evidence="1">
    <location>
        <begin position="166"/>
        <end position="187"/>
    </location>
</feature>
<evidence type="ECO:0000256" key="2">
    <source>
        <dbReference type="SAM" id="SignalP"/>
    </source>
</evidence>
<protein>
    <submittedName>
        <fullName evidence="3">Uncharacterized protein</fullName>
    </submittedName>
</protein>
<dbReference type="OrthoDB" id="10300269at2759"/>
<organism evidence="3 4">
    <name type="scientific">Perkinsus chesapeaki</name>
    <name type="common">Clam parasite</name>
    <name type="synonym">Perkinsus andrewsi</name>
    <dbReference type="NCBI Taxonomy" id="330153"/>
    <lineage>
        <taxon>Eukaryota</taxon>
        <taxon>Sar</taxon>
        <taxon>Alveolata</taxon>
        <taxon>Perkinsozoa</taxon>
        <taxon>Perkinsea</taxon>
        <taxon>Perkinsida</taxon>
        <taxon>Perkinsidae</taxon>
        <taxon>Perkinsus</taxon>
    </lineage>
</organism>
<evidence type="ECO:0000313" key="3">
    <source>
        <dbReference type="EMBL" id="KAF4652787.1"/>
    </source>
</evidence>
<dbReference type="Proteomes" id="UP000591131">
    <property type="component" value="Unassembled WGS sequence"/>
</dbReference>
<reference evidence="3 4" key="1">
    <citation type="submission" date="2020-04" db="EMBL/GenBank/DDBJ databases">
        <title>Perkinsus chesapeaki whole genome sequence.</title>
        <authorList>
            <person name="Bogema D.R."/>
        </authorList>
    </citation>
    <scope>NUCLEOTIDE SEQUENCE [LARGE SCALE GENOMIC DNA]</scope>
    <source>
        <strain evidence="3">ATCC PRA-425</strain>
    </source>
</reference>
<name>A0A7J6L0T9_PERCH</name>
<feature type="signal peptide" evidence="2">
    <location>
        <begin position="1"/>
        <end position="15"/>
    </location>
</feature>
<dbReference type="AlphaFoldDB" id="A0A7J6L0T9"/>